<accession>A0A6A4RL40</accession>
<feature type="region of interest" description="Disordered" evidence="1">
    <location>
        <begin position="31"/>
        <end position="59"/>
    </location>
</feature>
<dbReference type="Proteomes" id="UP000438429">
    <property type="component" value="Unassembled WGS sequence"/>
</dbReference>
<gene>
    <name evidence="2" type="ORF">F2P81_025199</name>
</gene>
<dbReference type="AlphaFoldDB" id="A0A6A4RL40"/>
<proteinExistence type="predicted"/>
<name>A0A6A4RL40_SCOMX</name>
<reference evidence="2 3" key="1">
    <citation type="submission" date="2019-06" db="EMBL/GenBank/DDBJ databases">
        <title>Draft genomes of female and male turbot (Scophthalmus maximus).</title>
        <authorList>
            <person name="Xu H."/>
            <person name="Xu X.-W."/>
            <person name="Shao C."/>
            <person name="Chen S."/>
        </authorList>
    </citation>
    <scope>NUCLEOTIDE SEQUENCE [LARGE SCALE GENOMIC DNA]</scope>
    <source>
        <strain evidence="2">Ysfricsl-2016a</strain>
        <tissue evidence="2">Blood</tissue>
    </source>
</reference>
<evidence type="ECO:0000256" key="1">
    <source>
        <dbReference type="SAM" id="MobiDB-lite"/>
    </source>
</evidence>
<comment type="caution">
    <text evidence="2">The sequence shown here is derived from an EMBL/GenBank/DDBJ whole genome shotgun (WGS) entry which is preliminary data.</text>
</comment>
<organism evidence="2 3">
    <name type="scientific">Scophthalmus maximus</name>
    <name type="common">Turbot</name>
    <name type="synonym">Psetta maxima</name>
    <dbReference type="NCBI Taxonomy" id="52904"/>
    <lineage>
        <taxon>Eukaryota</taxon>
        <taxon>Metazoa</taxon>
        <taxon>Chordata</taxon>
        <taxon>Craniata</taxon>
        <taxon>Vertebrata</taxon>
        <taxon>Euteleostomi</taxon>
        <taxon>Actinopterygii</taxon>
        <taxon>Neopterygii</taxon>
        <taxon>Teleostei</taxon>
        <taxon>Neoteleostei</taxon>
        <taxon>Acanthomorphata</taxon>
        <taxon>Carangaria</taxon>
        <taxon>Pleuronectiformes</taxon>
        <taxon>Pleuronectoidei</taxon>
        <taxon>Scophthalmidae</taxon>
        <taxon>Scophthalmus</taxon>
    </lineage>
</organism>
<sequence>MEAETDQFLLQPGPTTLQSFATEELLTLRRHQRRSPAYESSEVVTVRSHDDAAPGTLPEIGPICPEVVRSEPVHLLSQVFGPVGQQLCGAVTLHQSSITNDNVTRPTQHRRSPLPGILASVR</sequence>
<dbReference type="EMBL" id="VEVO01000025">
    <property type="protein sequence ID" value="KAF0022573.1"/>
    <property type="molecule type" value="Genomic_DNA"/>
</dbReference>
<evidence type="ECO:0000313" key="2">
    <source>
        <dbReference type="EMBL" id="KAF0022573.1"/>
    </source>
</evidence>
<evidence type="ECO:0000313" key="3">
    <source>
        <dbReference type="Proteomes" id="UP000438429"/>
    </source>
</evidence>
<feature type="region of interest" description="Disordered" evidence="1">
    <location>
        <begin position="99"/>
        <end position="122"/>
    </location>
</feature>
<protein>
    <submittedName>
        <fullName evidence="2">Uncharacterized protein</fullName>
    </submittedName>
</protein>